<evidence type="ECO:0000313" key="3">
    <source>
        <dbReference type="EMBL" id="OON18766.1"/>
    </source>
</evidence>
<feature type="transmembrane region" description="Helical" evidence="1">
    <location>
        <begin position="450"/>
        <end position="471"/>
    </location>
</feature>
<dbReference type="InterPro" id="IPR056229">
    <property type="entry name" value="Ig_TMM62"/>
</dbReference>
<evidence type="ECO:0000256" key="1">
    <source>
        <dbReference type="SAM" id="Phobius"/>
    </source>
</evidence>
<dbReference type="Pfam" id="PF24384">
    <property type="entry name" value="Ig_TMM62"/>
    <property type="match status" value="1"/>
</dbReference>
<proteinExistence type="predicted"/>
<dbReference type="SUPFAM" id="SSF56300">
    <property type="entry name" value="Metallo-dependent phosphatases"/>
    <property type="match status" value="2"/>
</dbReference>
<feature type="transmembrane region" description="Helical" evidence="1">
    <location>
        <begin position="422"/>
        <end position="444"/>
    </location>
</feature>
<feature type="domain" description="TMEM62 Ig-like" evidence="2">
    <location>
        <begin position="235"/>
        <end position="352"/>
    </location>
</feature>
<feature type="transmembrane region" description="Helical" evidence="1">
    <location>
        <begin position="377"/>
        <end position="396"/>
    </location>
</feature>
<keyword evidence="1" id="KW-0812">Transmembrane</keyword>
<feature type="non-terminal residue" evidence="3">
    <location>
        <position position="746"/>
    </location>
</feature>
<keyword evidence="1" id="KW-1133">Transmembrane helix</keyword>
<dbReference type="InterPro" id="IPR029052">
    <property type="entry name" value="Metallo-depent_PP-like"/>
</dbReference>
<protein>
    <recommendedName>
        <fullName evidence="2">TMEM62 Ig-like domain-containing protein</fullName>
    </recommendedName>
</protein>
<evidence type="ECO:0000313" key="4">
    <source>
        <dbReference type="Proteomes" id="UP000243686"/>
    </source>
</evidence>
<reference evidence="3 4" key="1">
    <citation type="submission" date="2015-03" db="EMBL/GenBank/DDBJ databases">
        <title>Draft genome of the nematode, Opisthorchis viverrini.</title>
        <authorList>
            <person name="Mitreva M."/>
        </authorList>
    </citation>
    <scope>NUCLEOTIDE SEQUENCE [LARGE SCALE GENOMIC DNA]</scope>
    <source>
        <strain evidence="3">Khon Kaen</strain>
    </source>
</reference>
<gene>
    <name evidence="3" type="ORF">X801_05375</name>
</gene>
<feature type="non-terminal residue" evidence="3">
    <location>
        <position position="1"/>
    </location>
</feature>
<sequence length="746" mass="85351">LLSIFVRLNTYQHGFDSRSHPPRVALSDIHISVYDEASRIEDLEAFLRRNVKVIRPYLLLISDAFNVPSGNAQTNYFRTHGVQGHRLSNSYSFNLGLPFGKYSFIALDACPDPGLMRPLNFFGHIAPETEEDIREYVKTTQSSNLTFWFGHYPTSTIVSPFALRSIIGSSAYAYFCGHLHTLLGWVPKMYGLQPQGFLELELGDWRDNRYYRIVAVDHDLVSFIDVRFSPSISSAEWPVILVTNPKHANFLLPHKEPFYRIEQSDHIRILVWSPYSVEYVSVSIDGVKIGNATRARIPPNATVPDLSPPIPLFVLPWNPAIWLTGSAHTIQVVAQDVNGNRREITQPFLVSGTPPWNFPFIPSLFVTSDHTFNIRTLFYVLWSYLFGLIVIPRLFSQYLHRHAWSRNRLVAGLLRLASTDTFAYPLLIYLVYVAAGPIFMGYLVDEHFAVVFSFGVYVAGSLIAESLTYMYESIQVRLHPPCFLRDRVAGLHLAPWTPLSSQRFLSIGKRTSSHFSPKDCVYHDALFVMFTFFHVHFVHNYPGSPNFVLHWLSIRSTRCPFESRPNRARLTGLVSCLPNHSTVIYILRYTRVKQIQYTEQYSIVHLIYTRLDRRDEAYSMNARYSLRNKNTDPSPSASMNNIFWFIQITDLHLSIHQDASRSTDFEKFCNNTVRTIRPEFVSVSGTLTFLATNTLICSGDITDARSAVFISSKQYLSEWSSYRAAIRKSGILDLTTVYDIRGNHGN</sequence>
<dbReference type="Proteomes" id="UP000243686">
    <property type="component" value="Unassembled WGS sequence"/>
</dbReference>
<organism evidence="3 4">
    <name type="scientific">Opisthorchis viverrini</name>
    <name type="common">Southeast Asian liver fluke</name>
    <dbReference type="NCBI Taxonomy" id="6198"/>
    <lineage>
        <taxon>Eukaryota</taxon>
        <taxon>Metazoa</taxon>
        <taxon>Spiralia</taxon>
        <taxon>Lophotrochozoa</taxon>
        <taxon>Platyhelminthes</taxon>
        <taxon>Trematoda</taxon>
        <taxon>Digenea</taxon>
        <taxon>Opisthorchiida</taxon>
        <taxon>Opisthorchiata</taxon>
        <taxon>Opisthorchiidae</taxon>
        <taxon>Opisthorchis</taxon>
    </lineage>
</organism>
<dbReference type="PANTHER" id="PTHR14795">
    <property type="entry name" value="HELICASE RELATED"/>
    <property type="match status" value="1"/>
</dbReference>
<dbReference type="AlphaFoldDB" id="A0A1S8WWE0"/>
<keyword evidence="1" id="KW-0472">Membrane</keyword>
<dbReference type="PANTHER" id="PTHR14795:SF0">
    <property type="entry name" value="TRANSMEMBRANE PROTEIN 62"/>
    <property type="match status" value="1"/>
</dbReference>
<dbReference type="EMBL" id="KV893867">
    <property type="protein sequence ID" value="OON18766.1"/>
    <property type="molecule type" value="Genomic_DNA"/>
</dbReference>
<accession>A0A1S8WWE0</accession>
<keyword evidence="4" id="KW-1185">Reference proteome</keyword>
<name>A0A1S8WWE0_OPIVI</name>
<evidence type="ECO:0000259" key="2">
    <source>
        <dbReference type="Pfam" id="PF24384"/>
    </source>
</evidence>